<keyword evidence="2" id="KW-1185">Reference proteome</keyword>
<dbReference type="AlphaFoldDB" id="A0A814JFI9"/>
<protein>
    <submittedName>
        <fullName evidence="1">Uncharacterized protein</fullName>
    </submittedName>
</protein>
<evidence type="ECO:0000313" key="1">
    <source>
        <dbReference type="EMBL" id="CAF1036906.1"/>
    </source>
</evidence>
<dbReference type="Proteomes" id="UP000663879">
    <property type="component" value="Unassembled WGS sequence"/>
</dbReference>
<reference evidence="1" key="1">
    <citation type="submission" date="2021-02" db="EMBL/GenBank/DDBJ databases">
        <authorList>
            <person name="Nowell W R."/>
        </authorList>
    </citation>
    <scope>NUCLEOTIDE SEQUENCE</scope>
    <source>
        <strain evidence="1">Ploen Becks lab</strain>
    </source>
</reference>
<name>A0A814JFI9_9BILA</name>
<dbReference type="EMBL" id="CAJNOC010004904">
    <property type="protein sequence ID" value="CAF1036906.1"/>
    <property type="molecule type" value="Genomic_DNA"/>
</dbReference>
<evidence type="ECO:0000313" key="2">
    <source>
        <dbReference type="Proteomes" id="UP000663879"/>
    </source>
</evidence>
<proteinExistence type="predicted"/>
<comment type="caution">
    <text evidence="1">The sequence shown here is derived from an EMBL/GenBank/DDBJ whole genome shotgun (WGS) entry which is preliminary data.</text>
</comment>
<sequence>MRNLTSGNSRMSKGSLVRRKNGYSDEKCKGCATWFKSFPKKKVYVLSCQNVINRINKYGLKTKATVELNDFLCAYCEMDSYRKEKRERDIRNRRSVQNGTDK</sequence>
<gene>
    <name evidence="1" type="ORF">OXX778_LOCUS18158</name>
</gene>
<accession>A0A814JFI9</accession>
<organism evidence="1 2">
    <name type="scientific">Brachionus calyciflorus</name>
    <dbReference type="NCBI Taxonomy" id="104777"/>
    <lineage>
        <taxon>Eukaryota</taxon>
        <taxon>Metazoa</taxon>
        <taxon>Spiralia</taxon>
        <taxon>Gnathifera</taxon>
        <taxon>Rotifera</taxon>
        <taxon>Eurotatoria</taxon>
        <taxon>Monogononta</taxon>
        <taxon>Pseudotrocha</taxon>
        <taxon>Ploima</taxon>
        <taxon>Brachionidae</taxon>
        <taxon>Brachionus</taxon>
    </lineage>
</organism>